<reference evidence="3 4" key="1">
    <citation type="journal article" date="2021" name="Int. J. Syst. Evol. Microbiol.">
        <title>Steroidobacter gossypii sp. nov., isolated from soil of cotton cropping field.</title>
        <authorList>
            <person name="Huang R."/>
            <person name="Yang S."/>
            <person name="Zhen C."/>
            <person name="Liu W."/>
        </authorList>
    </citation>
    <scope>NUCLEOTIDE SEQUENCE [LARGE SCALE GENOMIC DNA]</scope>
    <source>
        <strain evidence="3 4">S1-65</strain>
    </source>
</reference>
<evidence type="ECO:0000256" key="1">
    <source>
        <dbReference type="SAM" id="Phobius"/>
    </source>
</evidence>
<dbReference type="EMBL" id="JAEVLS010000001">
    <property type="protein sequence ID" value="MBM0104078.1"/>
    <property type="molecule type" value="Genomic_DNA"/>
</dbReference>
<dbReference type="InterPro" id="IPR025060">
    <property type="entry name" value="DUF3999"/>
</dbReference>
<keyword evidence="4" id="KW-1185">Reference proteome</keyword>
<keyword evidence="1" id="KW-1133">Transmembrane helix</keyword>
<sequence>MSVRWLFVSLSCLLVTSVGAAPPSKNDYAQGMSVQASNTQPMIETELPDIVYRQVTRADLGDLRVFNADGVPVPHAICPAPENAASEVVERGLSVFVLRGRDQVYTESTHVNVETSSGTRVDVQESSPPAPEVVSGLIHIIDARDTQPLRSIRFDWSSPDGVSAVKVRIEASDDLDQWRTVVPESTLLLAQQEGRELRRERINLPLREYEYLRVQRVDNGPPLTVNSVTAEEVSQPLEFEPIWFTATRLPAKQGDELMFDAEHVAPVTFARVRLSQENSTASVVLQSRPDETSPWRTRWTGESYVIVSDTVRRESPPARIQPVHDRYWRVQILKDPQVYADSSLELGYRPARVRFLARGDGPFTLAFGSRRAELAKPAACDQLLADVSAADRGRMIEPGYTGPVVNLGGATALKPLPKQTPVKVVVLWAVLVLGVALLVGMALSLLKRVRQP</sequence>
<gene>
    <name evidence="3" type="ORF">JM946_04950</name>
</gene>
<organism evidence="3 4">
    <name type="scientific">Steroidobacter gossypii</name>
    <dbReference type="NCBI Taxonomy" id="2805490"/>
    <lineage>
        <taxon>Bacteria</taxon>
        <taxon>Pseudomonadati</taxon>
        <taxon>Pseudomonadota</taxon>
        <taxon>Gammaproteobacteria</taxon>
        <taxon>Steroidobacterales</taxon>
        <taxon>Steroidobacteraceae</taxon>
        <taxon>Steroidobacter</taxon>
    </lineage>
</organism>
<proteinExistence type="predicted"/>
<feature type="signal peptide" evidence="2">
    <location>
        <begin position="1"/>
        <end position="20"/>
    </location>
</feature>
<evidence type="ECO:0000313" key="4">
    <source>
        <dbReference type="Proteomes" id="UP000661077"/>
    </source>
</evidence>
<evidence type="ECO:0000256" key="2">
    <source>
        <dbReference type="SAM" id="SignalP"/>
    </source>
</evidence>
<keyword evidence="1" id="KW-0472">Membrane</keyword>
<keyword evidence="1" id="KW-0812">Transmembrane</keyword>
<evidence type="ECO:0000313" key="3">
    <source>
        <dbReference type="EMBL" id="MBM0104078.1"/>
    </source>
</evidence>
<keyword evidence="2" id="KW-0732">Signal</keyword>
<dbReference type="Proteomes" id="UP000661077">
    <property type="component" value="Unassembled WGS sequence"/>
</dbReference>
<feature type="chain" id="PRO_5047250514" evidence="2">
    <location>
        <begin position="21"/>
        <end position="452"/>
    </location>
</feature>
<dbReference type="RefSeq" id="WP_203166020.1">
    <property type="nucleotide sequence ID" value="NZ_JAEVLS010000001.1"/>
</dbReference>
<protein>
    <submittedName>
        <fullName evidence="3">DUF3999 domain-containing protein</fullName>
    </submittedName>
</protein>
<name>A0ABS1WT12_9GAMM</name>
<comment type="caution">
    <text evidence="3">The sequence shown here is derived from an EMBL/GenBank/DDBJ whole genome shotgun (WGS) entry which is preliminary data.</text>
</comment>
<accession>A0ABS1WT12</accession>
<dbReference type="Pfam" id="PF13163">
    <property type="entry name" value="DUF3999"/>
    <property type="match status" value="1"/>
</dbReference>
<feature type="transmembrane region" description="Helical" evidence="1">
    <location>
        <begin position="425"/>
        <end position="446"/>
    </location>
</feature>